<dbReference type="Gene3D" id="3.10.129.10">
    <property type="entry name" value="Hotdog Thioesterase"/>
    <property type="match status" value="1"/>
</dbReference>
<dbReference type="Pfam" id="PF07977">
    <property type="entry name" value="FabA"/>
    <property type="match status" value="1"/>
</dbReference>
<dbReference type="SUPFAM" id="SSF54637">
    <property type="entry name" value="Thioesterase/thiol ester dehydrase-isomerase"/>
    <property type="match status" value="1"/>
</dbReference>
<dbReference type="GO" id="GO:0009245">
    <property type="term" value="P:lipid A biosynthetic process"/>
    <property type="evidence" value="ECO:0007669"/>
    <property type="project" value="UniProtKB-UniRule"/>
</dbReference>
<keyword evidence="7 10" id="KW-0443">Lipid metabolism</keyword>
<keyword evidence="4 10" id="KW-0963">Cytoplasm</keyword>
<dbReference type="InterPro" id="IPR013114">
    <property type="entry name" value="FabA_FabZ"/>
</dbReference>
<keyword evidence="6 10" id="KW-0441">Lipid A biosynthesis</keyword>
<evidence type="ECO:0000256" key="3">
    <source>
        <dbReference type="ARBA" id="ARBA00009174"/>
    </source>
</evidence>
<keyword evidence="8 10" id="KW-0456">Lyase</keyword>
<gene>
    <name evidence="10 11" type="primary">fabZ</name>
    <name evidence="11" type="ORF">IAB04_06070</name>
</gene>
<dbReference type="EC" id="4.2.1.59" evidence="10"/>
<evidence type="ECO:0000256" key="8">
    <source>
        <dbReference type="ARBA" id="ARBA00023239"/>
    </source>
</evidence>
<dbReference type="InterPro" id="IPR010084">
    <property type="entry name" value="FabZ"/>
</dbReference>
<dbReference type="HAMAP" id="MF_00406">
    <property type="entry name" value="FabZ"/>
    <property type="match status" value="1"/>
</dbReference>
<protein>
    <recommendedName>
        <fullName evidence="10">3-hydroxyacyl-[acyl-carrier-protein] dehydratase FabZ</fullName>
        <ecNumber evidence="10">4.2.1.59</ecNumber>
    </recommendedName>
    <alternativeName>
        <fullName evidence="10">(3R)-hydroxymyristoyl-[acyl-carrier-protein] dehydratase</fullName>
        <shortName evidence="10">(3R)-hydroxymyristoyl-ACP dehydrase</shortName>
    </alternativeName>
    <alternativeName>
        <fullName evidence="10">Beta-hydroxyacyl-ACP dehydratase</fullName>
    </alternativeName>
</protein>
<reference evidence="11" key="1">
    <citation type="submission" date="2020-10" db="EMBL/GenBank/DDBJ databases">
        <authorList>
            <person name="Gilroy R."/>
        </authorList>
    </citation>
    <scope>NUCLEOTIDE SEQUENCE</scope>
    <source>
        <strain evidence="11">ChiSjej4B22-9803</strain>
    </source>
</reference>
<accession>A0A9D1LVV8</accession>
<dbReference type="AlphaFoldDB" id="A0A9D1LVV8"/>
<dbReference type="EMBL" id="DVND01000157">
    <property type="protein sequence ID" value="HIU48911.1"/>
    <property type="molecule type" value="Genomic_DNA"/>
</dbReference>
<feature type="active site" evidence="10">
    <location>
        <position position="48"/>
    </location>
</feature>
<comment type="subcellular location">
    <subcellularLocation>
        <location evidence="2 10">Cytoplasm</location>
    </subcellularLocation>
</comment>
<dbReference type="PANTHER" id="PTHR30272:SF1">
    <property type="entry name" value="3-HYDROXYACYL-[ACYL-CARRIER-PROTEIN] DEHYDRATASE"/>
    <property type="match status" value="1"/>
</dbReference>
<name>A0A9D1LVV8_9FIRM</name>
<dbReference type="GO" id="GO:0016020">
    <property type="term" value="C:membrane"/>
    <property type="evidence" value="ECO:0007669"/>
    <property type="project" value="GOC"/>
</dbReference>
<comment type="caution">
    <text evidence="11">The sequence shown here is derived from an EMBL/GenBank/DDBJ whole genome shotgun (WGS) entry which is preliminary data.</text>
</comment>
<evidence type="ECO:0000256" key="6">
    <source>
        <dbReference type="ARBA" id="ARBA00022556"/>
    </source>
</evidence>
<dbReference type="Proteomes" id="UP000824111">
    <property type="component" value="Unassembled WGS sequence"/>
</dbReference>
<dbReference type="CDD" id="cd01288">
    <property type="entry name" value="FabZ"/>
    <property type="match status" value="1"/>
</dbReference>
<sequence>MIDIVEIEKILPHRYPFLLVDRVTELEEGKRAVGIKNVTANEPHFQGHFPGVPIMPGVLIIESLAQLGAVLLLSMPENKGKLGLLTGANNFKFRKQVVPGDTLQLEVELIVYRHGMGRASAKATVDGQMAAMGEISFAVADRPVE</sequence>
<evidence type="ECO:0000256" key="4">
    <source>
        <dbReference type="ARBA" id="ARBA00022490"/>
    </source>
</evidence>
<organism evidence="11 12">
    <name type="scientific">Candidatus Avimonoglobus intestinipullorum</name>
    <dbReference type="NCBI Taxonomy" id="2840699"/>
    <lineage>
        <taxon>Bacteria</taxon>
        <taxon>Bacillati</taxon>
        <taxon>Bacillota</taxon>
        <taxon>Clostridia</taxon>
        <taxon>Eubacteriales</taxon>
        <taxon>Candidatus Avimonoglobus</taxon>
    </lineage>
</organism>
<comment type="similarity">
    <text evidence="3 10">Belongs to the thioester dehydratase family. FabZ subfamily.</text>
</comment>
<reference evidence="11" key="2">
    <citation type="journal article" date="2021" name="PeerJ">
        <title>Extensive microbial diversity within the chicken gut microbiome revealed by metagenomics and culture.</title>
        <authorList>
            <person name="Gilroy R."/>
            <person name="Ravi A."/>
            <person name="Getino M."/>
            <person name="Pursley I."/>
            <person name="Horton D.L."/>
            <person name="Alikhan N.F."/>
            <person name="Baker D."/>
            <person name="Gharbi K."/>
            <person name="Hall N."/>
            <person name="Watson M."/>
            <person name="Adriaenssens E.M."/>
            <person name="Foster-Nyarko E."/>
            <person name="Jarju S."/>
            <person name="Secka A."/>
            <person name="Antonio M."/>
            <person name="Oren A."/>
            <person name="Chaudhuri R.R."/>
            <person name="La Ragione R."/>
            <person name="Hildebrand F."/>
            <person name="Pallen M.J."/>
        </authorList>
    </citation>
    <scope>NUCLEOTIDE SEQUENCE</scope>
    <source>
        <strain evidence="11">ChiSjej4B22-9803</strain>
    </source>
</reference>
<dbReference type="NCBIfam" id="TIGR01750">
    <property type="entry name" value="fabZ"/>
    <property type="match status" value="1"/>
</dbReference>
<dbReference type="FunFam" id="3.10.129.10:FF:000001">
    <property type="entry name" value="3-hydroxyacyl-[acyl-carrier-protein] dehydratase FabZ"/>
    <property type="match status" value="1"/>
</dbReference>
<proteinExistence type="inferred from homology"/>
<keyword evidence="5 10" id="KW-0444">Lipid biosynthesis</keyword>
<evidence type="ECO:0000313" key="12">
    <source>
        <dbReference type="Proteomes" id="UP000824111"/>
    </source>
</evidence>
<comment type="function">
    <text evidence="9 10">Involved in unsaturated fatty acids biosynthesis. Catalyzes the dehydration of short chain beta-hydroxyacyl-ACPs and long chain saturated and unsaturated beta-hydroxyacyl-ACPs.</text>
</comment>
<dbReference type="GO" id="GO:0019171">
    <property type="term" value="F:(3R)-hydroxyacyl-[acyl-carrier-protein] dehydratase activity"/>
    <property type="evidence" value="ECO:0007669"/>
    <property type="project" value="UniProtKB-EC"/>
</dbReference>
<dbReference type="GO" id="GO:0006633">
    <property type="term" value="P:fatty acid biosynthetic process"/>
    <property type="evidence" value="ECO:0007669"/>
    <property type="project" value="UniProtKB-UniRule"/>
</dbReference>
<comment type="catalytic activity">
    <reaction evidence="1 10">
        <text>a (3R)-hydroxyacyl-[ACP] = a (2E)-enoyl-[ACP] + H2O</text>
        <dbReference type="Rhea" id="RHEA:13097"/>
        <dbReference type="Rhea" id="RHEA-COMP:9925"/>
        <dbReference type="Rhea" id="RHEA-COMP:9945"/>
        <dbReference type="ChEBI" id="CHEBI:15377"/>
        <dbReference type="ChEBI" id="CHEBI:78784"/>
        <dbReference type="ChEBI" id="CHEBI:78827"/>
        <dbReference type="EC" id="4.2.1.59"/>
    </reaction>
</comment>
<dbReference type="GO" id="GO:0005737">
    <property type="term" value="C:cytoplasm"/>
    <property type="evidence" value="ECO:0007669"/>
    <property type="project" value="UniProtKB-SubCell"/>
</dbReference>
<dbReference type="PANTHER" id="PTHR30272">
    <property type="entry name" value="3-HYDROXYACYL-[ACYL-CARRIER-PROTEIN] DEHYDRATASE"/>
    <property type="match status" value="1"/>
</dbReference>
<evidence type="ECO:0000256" key="5">
    <source>
        <dbReference type="ARBA" id="ARBA00022516"/>
    </source>
</evidence>
<evidence type="ECO:0000256" key="2">
    <source>
        <dbReference type="ARBA" id="ARBA00004496"/>
    </source>
</evidence>
<evidence type="ECO:0000256" key="9">
    <source>
        <dbReference type="ARBA" id="ARBA00025049"/>
    </source>
</evidence>
<dbReference type="NCBIfam" id="NF000582">
    <property type="entry name" value="PRK00006.1"/>
    <property type="match status" value="1"/>
</dbReference>
<evidence type="ECO:0000256" key="7">
    <source>
        <dbReference type="ARBA" id="ARBA00023098"/>
    </source>
</evidence>
<dbReference type="InterPro" id="IPR029069">
    <property type="entry name" value="HotDog_dom_sf"/>
</dbReference>
<evidence type="ECO:0000313" key="11">
    <source>
        <dbReference type="EMBL" id="HIU48911.1"/>
    </source>
</evidence>
<evidence type="ECO:0000256" key="1">
    <source>
        <dbReference type="ARBA" id="ARBA00001055"/>
    </source>
</evidence>
<evidence type="ECO:0000256" key="10">
    <source>
        <dbReference type="HAMAP-Rule" id="MF_00406"/>
    </source>
</evidence>